<dbReference type="GO" id="GO:0006355">
    <property type="term" value="P:regulation of DNA-templated transcription"/>
    <property type="evidence" value="ECO:0007669"/>
    <property type="project" value="InterPro"/>
</dbReference>
<protein>
    <submittedName>
        <fullName evidence="4">Helicase_C_4 domain-containing protein</fullName>
    </submittedName>
</protein>
<organism evidence="3 4">
    <name type="scientific">Steinernema glaseri</name>
    <dbReference type="NCBI Taxonomy" id="37863"/>
    <lineage>
        <taxon>Eukaryota</taxon>
        <taxon>Metazoa</taxon>
        <taxon>Ecdysozoa</taxon>
        <taxon>Nematoda</taxon>
        <taxon>Chromadorea</taxon>
        <taxon>Rhabditida</taxon>
        <taxon>Tylenchina</taxon>
        <taxon>Panagrolaimomorpha</taxon>
        <taxon>Strongyloidoidea</taxon>
        <taxon>Steinernematidae</taxon>
        <taxon>Steinernema</taxon>
    </lineage>
</organism>
<evidence type="ECO:0000259" key="1">
    <source>
        <dbReference type="Pfam" id="PF13871"/>
    </source>
</evidence>
<dbReference type="PANTHER" id="PTHR12706">
    <property type="entry name" value="STRAWBERRY NOTCH-RELATED"/>
    <property type="match status" value="1"/>
</dbReference>
<dbReference type="PANTHER" id="PTHR12706:SF30">
    <property type="entry name" value="PROTEIN STRAWBERRY NOTCH-RELATED"/>
    <property type="match status" value="1"/>
</dbReference>
<dbReference type="GO" id="GO:0005634">
    <property type="term" value="C:nucleus"/>
    <property type="evidence" value="ECO:0007669"/>
    <property type="project" value="TreeGrafter"/>
</dbReference>
<dbReference type="GO" id="GO:0031490">
    <property type="term" value="F:chromatin DNA binding"/>
    <property type="evidence" value="ECO:0007669"/>
    <property type="project" value="TreeGrafter"/>
</dbReference>
<proteinExistence type="predicted"/>
<dbReference type="InterPro" id="IPR026741">
    <property type="entry name" value="SNO"/>
</dbReference>
<reference evidence="4" key="1">
    <citation type="submission" date="2016-11" db="UniProtKB">
        <authorList>
            <consortium name="WormBaseParasite"/>
        </authorList>
    </citation>
    <scope>IDENTIFICATION</scope>
</reference>
<feature type="domain" description="Strawberry notch helicase C" evidence="1">
    <location>
        <begin position="3"/>
        <end position="69"/>
    </location>
</feature>
<dbReference type="Proteomes" id="UP000095287">
    <property type="component" value="Unplaced"/>
</dbReference>
<dbReference type="InterPro" id="IPR026937">
    <property type="entry name" value="SBNO_Helicase_C_dom"/>
</dbReference>
<accession>A0A1I7Z160</accession>
<dbReference type="GO" id="GO:0042393">
    <property type="term" value="F:histone binding"/>
    <property type="evidence" value="ECO:0007669"/>
    <property type="project" value="TreeGrafter"/>
</dbReference>
<dbReference type="WBParaSite" id="L893_g2179.t1">
    <property type="protein sequence ID" value="L893_g2179.t1"/>
    <property type="gene ID" value="L893_g2179"/>
</dbReference>
<dbReference type="InterPro" id="IPR057332">
    <property type="entry name" value="SBNO_a/b_dom"/>
</dbReference>
<keyword evidence="3" id="KW-1185">Reference proteome</keyword>
<dbReference type="Pfam" id="PF13871">
    <property type="entry name" value="Helicase_C_4"/>
    <property type="match status" value="1"/>
</dbReference>
<dbReference type="Pfam" id="PF25373">
    <property type="entry name" value="SBNO"/>
    <property type="match status" value="1"/>
</dbReference>
<feature type="domain" description="SBNO alpha/beta" evidence="2">
    <location>
        <begin position="107"/>
        <end position="226"/>
    </location>
</feature>
<dbReference type="AlphaFoldDB" id="A0A1I7Z160"/>
<evidence type="ECO:0000259" key="2">
    <source>
        <dbReference type="Pfam" id="PF25373"/>
    </source>
</evidence>
<evidence type="ECO:0000313" key="4">
    <source>
        <dbReference type="WBParaSite" id="L893_g2179.t1"/>
    </source>
</evidence>
<sequence length="309" mass="34759">MEGVGLLNRVDKDVYTVEREAANISKFLNRILGLPVHAQNALFQYFLDVLKALVDQARYDGTYDLGIMDLGTAGDVVRKMETRVFVGHAQKGSFRVEMHKVAVERGISWDQAMELYKDHNNDDDGFYLSRKGAAGKRAAALIYGIGKIGIEKGMRMYALTRPSTGRSAKLEGIADIQKRFQKATPDEAEKVWKEQYENALNNCQHVFFHGKCKVATQGQYCEVGRRTRTYFILSGAVLSVWPIVEDVLCAGNTRDNSRKAARMQVIRVRTEENQKIVGLLVIAGHVRALVGRLEQHCSKSYVDVQKTKK</sequence>
<evidence type="ECO:0000313" key="3">
    <source>
        <dbReference type="Proteomes" id="UP000095287"/>
    </source>
</evidence>
<name>A0A1I7Z160_9BILA</name>